<feature type="transmembrane region" description="Helical" evidence="7">
    <location>
        <begin position="54"/>
        <end position="76"/>
    </location>
</feature>
<feature type="compositionally biased region" description="Polar residues" evidence="6">
    <location>
        <begin position="191"/>
        <end position="205"/>
    </location>
</feature>
<feature type="compositionally biased region" description="Basic and acidic residues" evidence="6">
    <location>
        <begin position="225"/>
        <end position="250"/>
    </location>
</feature>
<dbReference type="Pfam" id="PF12791">
    <property type="entry name" value="RsgI_N"/>
    <property type="match status" value="1"/>
</dbReference>
<accession>A0A285TMY7</accession>
<dbReference type="RefSeq" id="WP_097074999.1">
    <property type="nucleotide sequence ID" value="NZ_OBMQ01000016.1"/>
</dbReference>
<keyword evidence="2" id="KW-1003">Cell membrane</keyword>
<sequence length="271" mass="30907">MRTYKGIVCEKNKHDMIFMTGQGEFLRGIPLRANADIGDEVEFRLMTTSPRRFTFKYLAPALVAALIMLILTSSLFQSNNVYATIQLDGEKSIELSVDKKGHVVSVRSLNDEDIKLSHFEGKPVDEVIPSAIAEISPNGEIQITTKYDKQKDSKLNEKIEKAVKQVEKKQQNTKPAQERNKTNMIEKQPKNEITPNNEKSVPKTSTENKKTVPPKEQQKPQNNNIKEKQTPSGQEKAKQQHVEKEKKVNENSKQPQNKNEQKPNKQKNNEE</sequence>
<evidence type="ECO:0000313" key="10">
    <source>
        <dbReference type="Proteomes" id="UP000219636"/>
    </source>
</evidence>
<dbReference type="AlphaFoldDB" id="A0A285TMY7"/>
<evidence type="ECO:0000256" key="7">
    <source>
        <dbReference type="SAM" id="Phobius"/>
    </source>
</evidence>
<reference evidence="10" key="1">
    <citation type="submission" date="2017-08" db="EMBL/GenBank/DDBJ databases">
        <authorList>
            <person name="Varghese N."/>
            <person name="Submissions S."/>
        </authorList>
    </citation>
    <scope>NUCLEOTIDE SEQUENCE [LARGE SCALE GENOMIC DNA]</scope>
    <source>
        <strain evidence="10">JC22</strain>
    </source>
</reference>
<proteinExistence type="predicted"/>
<evidence type="ECO:0000256" key="6">
    <source>
        <dbReference type="SAM" id="MobiDB-lite"/>
    </source>
</evidence>
<protein>
    <recommendedName>
        <fullName evidence="8">RsgI N-terminal anti-sigma domain-containing protein</fullName>
    </recommendedName>
</protein>
<evidence type="ECO:0000256" key="2">
    <source>
        <dbReference type="ARBA" id="ARBA00022475"/>
    </source>
</evidence>
<dbReference type="OrthoDB" id="9800626at2"/>
<evidence type="ECO:0000256" key="3">
    <source>
        <dbReference type="ARBA" id="ARBA00022692"/>
    </source>
</evidence>
<dbReference type="PROSITE" id="PS51849">
    <property type="entry name" value="RSGI_N"/>
    <property type="match status" value="1"/>
</dbReference>
<keyword evidence="10" id="KW-1185">Reference proteome</keyword>
<feature type="domain" description="RsgI N-terminal anti-sigma" evidence="8">
    <location>
        <begin position="4"/>
        <end position="52"/>
    </location>
</feature>
<evidence type="ECO:0000256" key="4">
    <source>
        <dbReference type="ARBA" id="ARBA00022989"/>
    </source>
</evidence>
<evidence type="ECO:0000313" key="9">
    <source>
        <dbReference type="EMBL" id="SOC23997.1"/>
    </source>
</evidence>
<dbReference type="InterPro" id="IPR055431">
    <property type="entry name" value="RsgI_M"/>
</dbReference>
<evidence type="ECO:0000259" key="8">
    <source>
        <dbReference type="PROSITE" id="PS51849"/>
    </source>
</evidence>
<name>A0A285TMY7_9BACL</name>
<feature type="compositionally biased region" description="Basic and acidic residues" evidence="6">
    <location>
        <begin position="164"/>
        <end position="181"/>
    </location>
</feature>
<organism evidence="9 10">
    <name type="scientific">Ureibacillus xyleni</name>
    <dbReference type="NCBI Taxonomy" id="614648"/>
    <lineage>
        <taxon>Bacteria</taxon>
        <taxon>Bacillati</taxon>
        <taxon>Bacillota</taxon>
        <taxon>Bacilli</taxon>
        <taxon>Bacillales</taxon>
        <taxon>Caryophanaceae</taxon>
        <taxon>Ureibacillus</taxon>
    </lineage>
</organism>
<evidence type="ECO:0000256" key="5">
    <source>
        <dbReference type="ARBA" id="ARBA00023136"/>
    </source>
</evidence>
<keyword evidence="4 7" id="KW-1133">Transmembrane helix</keyword>
<dbReference type="EMBL" id="OBMQ01000016">
    <property type="protein sequence ID" value="SOC23997.1"/>
    <property type="molecule type" value="Genomic_DNA"/>
</dbReference>
<dbReference type="Pfam" id="PF23750">
    <property type="entry name" value="RsgI_M"/>
    <property type="match status" value="1"/>
</dbReference>
<keyword evidence="5 7" id="KW-0472">Membrane</keyword>
<feature type="region of interest" description="Disordered" evidence="6">
    <location>
        <begin position="164"/>
        <end position="271"/>
    </location>
</feature>
<comment type="subcellular location">
    <subcellularLocation>
        <location evidence="1">Cell membrane</location>
        <topology evidence="1">Single-pass membrane protein</topology>
    </subcellularLocation>
</comment>
<feature type="compositionally biased region" description="Basic and acidic residues" evidence="6">
    <location>
        <begin position="259"/>
        <end position="271"/>
    </location>
</feature>
<evidence type="ECO:0000256" key="1">
    <source>
        <dbReference type="ARBA" id="ARBA00004162"/>
    </source>
</evidence>
<dbReference type="Proteomes" id="UP000219636">
    <property type="component" value="Unassembled WGS sequence"/>
</dbReference>
<dbReference type="InterPro" id="IPR024449">
    <property type="entry name" value="Anti-sigma_RsgI_N"/>
</dbReference>
<dbReference type="GO" id="GO:0005886">
    <property type="term" value="C:plasma membrane"/>
    <property type="evidence" value="ECO:0007669"/>
    <property type="project" value="UniProtKB-SubCell"/>
</dbReference>
<keyword evidence="3 7" id="KW-0812">Transmembrane</keyword>
<gene>
    <name evidence="9" type="ORF">SAMN05880501_11665</name>
</gene>